<evidence type="ECO:0000256" key="1">
    <source>
        <dbReference type="ARBA" id="ARBA00004496"/>
    </source>
</evidence>
<feature type="compositionally biased region" description="Basic and acidic residues" evidence="7">
    <location>
        <begin position="9"/>
        <end position="18"/>
    </location>
</feature>
<evidence type="ECO:0000313" key="9">
    <source>
        <dbReference type="EMBL" id="OLP81159.1"/>
    </source>
</evidence>
<comment type="similarity">
    <text evidence="6">Belongs to the TRAFAC class myosin-kinesin ATPase superfamily. Kinesin family.</text>
</comment>
<sequence length="437" mass="46638">MENDGAQASHREVDGKLEEDPDGGQKLGLVIFLVLLSLAFTVTKVSELSKLKRFDPLGEARPTVMCGSDGATAEVWKAVRPLKARVILCLVLGCFCGGSWLPSPWRRPPAPPQIASYNDCARIHAGCSGDQCSGLVGWMEENSCMFLGSSSLSSFVAAAMAGDPSKSFLKNKAIPVAQGPGFIAAISPLIRFASSHGRRSASSIFRTALFLFCSLGRSMGLPVLREKFLEPAAACWEPVACFTSHFWISVKPEANATSMSLTEEVGFGACSWPATGELTSASIILVLLIVDALLSSPVAASRRRGVVRQAKARFWEEGSRRCDHAFGTEATQEQVYDTAVAPIVDAVTNGYNGAVIAYGQTGAGKTHTMIGSKAGQGRGIAPRAVAGIFAGRASWRIEDTAVKTLPLVYLRLWLCVLKVSVLEVYNEKVSPGLQCCE</sequence>
<evidence type="ECO:0000256" key="2">
    <source>
        <dbReference type="ARBA" id="ARBA00022490"/>
    </source>
</evidence>
<feature type="region of interest" description="Disordered" evidence="7">
    <location>
        <begin position="1"/>
        <end position="21"/>
    </location>
</feature>
<evidence type="ECO:0000256" key="3">
    <source>
        <dbReference type="ARBA" id="ARBA00022741"/>
    </source>
</evidence>
<name>A0A1Q9CDY9_SYMMI</name>
<accession>A0A1Q9CDY9</accession>
<dbReference type="InterPro" id="IPR001752">
    <property type="entry name" value="Kinesin_motor_dom"/>
</dbReference>
<keyword evidence="5" id="KW-0175">Coiled coil</keyword>
<dbReference type="InterPro" id="IPR027417">
    <property type="entry name" value="P-loop_NTPase"/>
</dbReference>
<dbReference type="SUPFAM" id="SSF52540">
    <property type="entry name" value="P-loop containing nucleoside triphosphate hydrolases"/>
    <property type="match status" value="1"/>
</dbReference>
<dbReference type="Proteomes" id="UP000186817">
    <property type="component" value="Unassembled WGS sequence"/>
</dbReference>
<dbReference type="SMART" id="SM00129">
    <property type="entry name" value="KISc"/>
    <property type="match status" value="1"/>
</dbReference>
<evidence type="ECO:0000313" key="10">
    <source>
        <dbReference type="Proteomes" id="UP000186817"/>
    </source>
</evidence>
<dbReference type="GO" id="GO:0005524">
    <property type="term" value="F:ATP binding"/>
    <property type="evidence" value="ECO:0007669"/>
    <property type="project" value="UniProtKB-UniRule"/>
</dbReference>
<proteinExistence type="inferred from homology"/>
<keyword evidence="2" id="KW-0963">Cytoplasm</keyword>
<dbReference type="PANTHER" id="PTHR47969">
    <property type="entry name" value="CHROMOSOME-ASSOCIATED KINESIN KIF4A-RELATED"/>
    <property type="match status" value="1"/>
</dbReference>
<dbReference type="GO" id="GO:0008017">
    <property type="term" value="F:microtubule binding"/>
    <property type="evidence" value="ECO:0007669"/>
    <property type="project" value="InterPro"/>
</dbReference>
<dbReference type="EMBL" id="LSRX01001307">
    <property type="protein sequence ID" value="OLP81159.1"/>
    <property type="molecule type" value="Genomic_DNA"/>
</dbReference>
<dbReference type="InterPro" id="IPR036961">
    <property type="entry name" value="Kinesin_motor_dom_sf"/>
</dbReference>
<dbReference type="AlphaFoldDB" id="A0A1Q9CDY9"/>
<dbReference type="GO" id="GO:0005875">
    <property type="term" value="C:microtubule associated complex"/>
    <property type="evidence" value="ECO:0007669"/>
    <property type="project" value="TreeGrafter"/>
</dbReference>
<comment type="caution">
    <text evidence="9">The sequence shown here is derived from an EMBL/GenBank/DDBJ whole genome shotgun (WGS) entry which is preliminary data.</text>
</comment>
<dbReference type="GO" id="GO:0007052">
    <property type="term" value="P:mitotic spindle organization"/>
    <property type="evidence" value="ECO:0007669"/>
    <property type="project" value="TreeGrafter"/>
</dbReference>
<evidence type="ECO:0000256" key="5">
    <source>
        <dbReference type="ARBA" id="ARBA00023054"/>
    </source>
</evidence>
<dbReference type="PANTHER" id="PTHR47969:SF15">
    <property type="entry name" value="CHROMOSOME-ASSOCIATED KINESIN KIF4A-RELATED"/>
    <property type="match status" value="1"/>
</dbReference>
<reference evidence="9 10" key="1">
    <citation type="submission" date="2016-02" db="EMBL/GenBank/DDBJ databases">
        <title>Genome analysis of coral dinoflagellate symbionts highlights evolutionary adaptations to a symbiotic lifestyle.</title>
        <authorList>
            <person name="Aranda M."/>
            <person name="Li Y."/>
            <person name="Liew Y.J."/>
            <person name="Baumgarten S."/>
            <person name="Simakov O."/>
            <person name="Wilson M."/>
            <person name="Piel J."/>
            <person name="Ashoor H."/>
            <person name="Bougouffa S."/>
            <person name="Bajic V.B."/>
            <person name="Ryu T."/>
            <person name="Ravasi T."/>
            <person name="Bayer T."/>
            <person name="Micklem G."/>
            <person name="Kim H."/>
            <person name="Bhak J."/>
            <person name="Lajeunesse T.C."/>
            <person name="Voolstra C.R."/>
        </authorList>
    </citation>
    <scope>NUCLEOTIDE SEQUENCE [LARGE SCALE GENOMIC DNA]</scope>
    <source>
        <strain evidence="9 10">CCMP2467</strain>
    </source>
</reference>
<dbReference type="Pfam" id="PF00225">
    <property type="entry name" value="Kinesin"/>
    <property type="match status" value="1"/>
</dbReference>
<evidence type="ECO:0000256" key="7">
    <source>
        <dbReference type="SAM" id="MobiDB-lite"/>
    </source>
</evidence>
<dbReference type="GO" id="GO:0007018">
    <property type="term" value="P:microtubule-based movement"/>
    <property type="evidence" value="ECO:0007669"/>
    <property type="project" value="InterPro"/>
</dbReference>
<dbReference type="OrthoDB" id="449085at2759"/>
<evidence type="ECO:0000256" key="4">
    <source>
        <dbReference type="ARBA" id="ARBA00022840"/>
    </source>
</evidence>
<gene>
    <name evidence="9" type="primary">kif7</name>
    <name evidence="9" type="ORF">AK812_SmicGene38330</name>
</gene>
<dbReference type="InterPro" id="IPR027640">
    <property type="entry name" value="Kinesin-like_fam"/>
</dbReference>
<keyword evidence="10" id="KW-1185">Reference proteome</keyword>
<evidence type="ECO:0000256" key="6">
    <source>
        <dbReference type="PROSITE-ProRule" id="PRU00283"/>
    </source>
</evidence>
<protein>
    <submittedName>
        <fullName evidence="9">Kinesin-related protein 7</fullName>
    </submittedName>
</protein>
<organism evidence="9 10">
    <name type="scientific">Symbiodinium microadriaticum</name>
    <name type="common">Dinoflagellate</name>
    <name type="synonym">Zooxanthella microadriatica</name>
    <dbReference type="NCBI Taxonomy" id="2951"/>
    <lineage>
        <taxon>Eukaryota</taxon>
        <taxon>Sar</taxon>
        <taxon>Alveolata</taxon>
        <taxon>Dinophyceae</taxon>
        <taxon>Suessiales</taxon>
        <taxon>Symbiodiniaceae</taxon>
        <taxon>Symbiodinium</taxon>
    </lineage>
</organism>
<dbReference type="GO" id="GO:0051231">
    <property type="term" value="P:spindle elongation"/>
    <property type="evidence" value="ECO:0007669"/>
    <property type="project" value="TreeGrafter"/>
</dbReference>
<keyword evidence="3 6" id="KW-0547">Nucleotide-binding</keyword>
<dbReference type="GO" id="GO:0005737">
    <property type="term" value="C:cytoplasm"/>
    <property type="evidence" value="ECO:0007669"/>
    <property type="project" value="UniProtKB-SubCell"/>
</dbReference>
<keyword evidence="4 6" id="KW-0067">ATP-binding</keyword>
<feature type="binding site" evidence="6">
    <location>
        <begin position="359"/>
        <end position="366"/>
    </location>
    <ligand>
        <name>ATP</name>
        <dbReference type="ChEBI" id="CHEBI:30616"/>
    </ligand>
</feature>
<keyword evidence="6" id="KW-0505">Motor protein</keyword>
<dbReference type="Gene3D" id="3.40.850.10">
    <property type="entry name" value="Kinesin motor domain"/>
    <property type="match status" value="1"/>
</dbReference>
<evidence type="ECO:0000259" key="8">
    <source>
        <dbReference type="PROSITE" id="PS50067"/>
    </source>
</evidence>
<comment type="subcellular location">
    <subcellularLocation>
        <location evidence="1">Cytoplasm</location>
    </subcellularLocation>
</comment>
<feature type="domain" description="Kinesin motor" evidence="8">
    <location>
        <begin position="282"/>
        <end position="437"/>
    </location>
</feature>
<dbReference type="PROSITE" id="PS50067">
    <property type="entry name" value="KINESIN_MOTOR_2"/>
    <property type="match status" value="1"/>
</dbReference>
<dbReference type="GO" id="GO:0003777">
    <property type="term" value="F:microtubule motor activity"/>
    <property type="evidence" value="ECO:0007669"/>
    <property type="project" value="InterPro"/>
</dbReference>